<protein>
    <submittedName>
        <fullName evidence="8">Chromate transport protein</fullName>
    </submittedName>
</protein>
<proteinExistence type="inferred from homology"/>
<dbReference type="PANTHER" id="PTHR43663">
    <property type="entry name" value="CHROMATE TRANSPORT PROTEIN-RELATED"/>
    <property type="match status" value="1"/>
</dbReference>
<feature type="transmembrane region" description="Helical" evidence="7">
    <location>
        <begin position="12"/>
        <end position="32"/>
    </location>
</feature>
<evidence type="ECO:0000256" key="1">
    <source>
        <dbReference type="ARBA" id="ARBA00004651"/>
    </source>
</evidence>
<dbReference type="OrthoDB" id="9788907at2"/>
<evidence type="ECO:0000256" key="6">
    <source>
        <dbReference type="ARBA" id="ARBA00023136"/>
    </source>
</evidence>
<comment type="similarity">
    <text evidence="2">Belongs to the chromate ion transporter (CHR) (TC 2.A.51) family.</text>
</comment>
<keyword evidence="6 7" id="KW-0472">Membrane</keyword>
<dbReference type="RefSeq" id="WP_068366531.1">
    <property type="nucleotide sequence ID" value="NZ_CAIJCT010000016.1"/>
</dbReference>
<dbReference type="EMBL" id="LSDG01000005">
    <property type="protein sequence ID" value="KXB68238.1"/>
    <property type="molecule type" value="Genomic_DNA"/>
</dbReference>
<feature type="transmembrane region" description="Helical" evidence="7">
    <location>
        <begin position="140"/>
        <end position="158"/>
    </location>
</feature>
<name>A0A134AKI4_9FIRM</name>
<dbReference type="PANTHER" id="PTHR43663:SF1">
    <property type="entry name" value="CHROMATE TRANSPORTER"/>
    <property type="match status" value="1"/>
</dbReference>
<dbReference type="GO" id="GO:0015109">
    <property type="term" value="F:chromate transmembrane transporter activity"/>
    <property type="evidence" value="ECO:0007669"/>
    <property type="project" value="InterPro"/>
</dbReference>
<dbReference type="Proteomes" id="UP000070442">
    <property type="component" value="Unassembled WGS sequence"/>
</dbReference>
<accession>A0A134AKI4</accession>
<dbReference type="PATRIC" id="fig|755172.3.peg.249"/>
<comment type="caution">
    <text evidence="8">The sequence shown here is derived from an EMBL/GenBank/DDBJ whole genome shotgun (WGS) entry which is preliminary data.</text>
</comment>
<organism evidence="8 9">
    <name type="scientific">Aedoeadaptatus coxii</name>
    <dbReference type="NCBI Taxonomy" id="755172"/>
    <lineage>
        <taxon>Bacteria</taxon>
        <taxon>Bacillati</taxon>
        <taxon>Bacillota</taxon>
        <taxon>Tissierellia</taxon>
        <taxon>Tissierellales</taxon>
        <taxon>Peptoniphilaceae</taxon>
        <taxon>Aedoeadaptatus</taxon>
    </lineage>
</organism>
<keyword evidence="9" id="KW-1185">Reference proteome</keyword>
<feature type="transmembrane region" description="Helical" evidence="7">
    <location>
        <begin position="111"/>
        <end position="128"/>
    </location>
</feature>
<gene>
    <name evidence="8" type="ORF">HMPREF1863_00259</name>
</gene>
<dbReference type="STRING" id="755172.HMPREF1863_00259"/>
<dbReference type="Pfam" id="PF02417">
    <property type="entry name" value="Chromate_transp"/>
    <property type="match status" value="1"/>
</dbReference>
<feature type="transmembrane region" description="Helical" evidence="7">
    <location>
        <begin position="77"/>
        <end position="99"/>
    </location>
</feature>
<keyword evidence="5 7" id="KW-1133">Transmembrane helix</keyword>
<evidence type="ECO:0000256" key="5">
    <source>
        <dbReference type="ARBA" id="ARBA00022989"/>
    </source>
</evidence>
<evidence type="ECO:0000256" key="3">
    <source>
        <dbReference type="ARBA" id="ARBA00022475"/>
    </source>
</evidence>
<reference evidence="9" key="1">
    <citation type="submission" date="2016-01" db="EMBL/GenBank/DDBJ databases">
        <authorList>
            <person name="Mitreva M."/>
            <person name="Pepin K.H."/>
            <person name="Mihindukulasuriya K.A."/>
            <person name="Fulton R."/>
            <person name="Fronick C."/>
            <person name="O'Laughlin M."/>
            <person name="Miner T."/>
            <person name="Herter B."/>
            <person name="Rosa B.A."/>
            <person name="Cordes M."/>
            <person name="Tomlinson C."/>
            <person name="Wollam A."/>
            <person name="Palsikar V.B."/>
            <person name="Mardis E.R."/>
            <person name="Wilson R.K."/>
        </authorList>
    </citation>
    <scope>NUCLEOTIDE SEQUENCE [LARGE SCALE GENOMIC DNA]</scope>
    <source>
        <strain evidence="9">DNF00729</strain>
    </source>
</reference>
<evidence type="ECO:0000256" key="7">
    <source>
        <dbReference type="SAM" id="Phobius"/>
    </source>
</evidence>
<sequence length="185" mass="20420">MLLIKLFFEFFKIGIFSFGGGYATIPLIQQYIVETEGWLTMTQFTDLITISQMTPGPIAINSATFVGAQVAGVPGSIVATMGVTAPQTMIMLTLAYFLFTKKKKFRLMDMLLRGIKAGIIGLIFIASYDMFKNSLWPTDGSFEIVALITFIVGGYLYYKKVDLIRIIMIGAVMGIGLKLCLPLII</sequence>
<dbReference type="GO" id="GO:0005886">
    <property type="term" value="C:plasma membrane"/>
    <property type="evidence" value="ECO:0007669"/>
    <property type="project" value="UniProtKB-SubCell"/>
</dbReference>
<evidence type="ECO:0000256" key="4">
    <source>
        <dbReference type="ARBA" id="ARBA00022692"/>
    </source>
</evidence>
<keyword evidence="4 7" id="KW-0812">Transmembrane</keyword>
<evidence type="ECO:0000256" key="2">
    <source>
        <dbReference type="ARBA" id="ARBA00005262"/>
    </source>
</evidence>
<evidence type="ECO:0000313" key="8">
    <source>
        <dbReference type="EMBL" id="KXB68238.1"/>
    </source>
</evidence>
<evidence type="ECO:0000313" key="9">
    <source>
        <dbReference type="Proteomes" id="UP000070442"/>
    </source>
</evidence>
<dbReference type="InterPro" id="IPR003370">
    <property type="entry name" value="Chromate_transpt"/>
</dbReference>
<dbReference type="InterPro" id="IPR052518">
    <property type="entry name" value="CHR_Transporter"/>
</dbReference>
<comment type="subcellular location">
    <subcellularLocation>
        <location evidence="1">Cell membrane</location>
        <topology evidence="1">Multi-pass membrane protein</topology>
    </subcellularLocation>
</comment>
<dbReference type="AlphaFoldDB" id="A0A134AKI4"/>
<keyword evidence="3" id="KW-1003">Cell membrane</keyword>